<gene>
    <name evidence="1" type="ORF">MTR67_012218</name>
</gene>
<name>A0AAF0TK18_SOLVR</name>
<dbReference type="EMBL" id="CP133614">
    <property type="protein sequence ID" value="WMV18833.1"/>
    <property type="molecule type" value="Genomic_DNA"/>
</dbReference>
<accession>A0AAF0TK18</accession>
<proteinExistence type="predicted"/>
<reference evidence="1" key="1">
    <citation type="submission" date="2023-08" db="EMBL/GenBank/DDBJ databases">
        <title>A de novo genome assembly of Solanum verrucosum Schlechtendal, a Mexican diploid species geographically isolated from the other diploid A-genome species in potato relatives.</title>
        <authorList>
            <person name="Hosaka K."/>
        </authorList>
    </citation>
    <scope>NUCLEOTIDE SEQUENCE</scope>
    <source>
        <tissue evidence="1">Young leaves</tissue>
    </source>
</reference>
<dbReference type="AlphaFoldDB" id="A0AAF0TK18"/>
<dbReference type="Proteomes" id="UP001234989">
    <property type="component" value="Chromosome 3"/>
</dbReference>
<organism evidence="1 2">
    <name type="scientific">Solanum verrucosum</name>
    <dbReference type="NCBI Taxonomy" id="315347"/>
    <lineage>
        <taxon>Eukaryota</taxon>
        <taxon>Viridiplantae</taxon>
        <taxon>Streptophyta</taxon>
        <taxon>Embryophyta</taxon>
        <taxon>Tracheophyta</taxon>
        <taxon>Spermatophyta</taxon>
        <taxon>Magnoliopsida</taxon>
        <taxon>eudicotyledons</taxon>
        <taxon>Gunneridae</taxon>
        <taxon>Pentapetalae</taxon>
        <taxon>asterids</taxon>
        <taxon>lamiids</taxon>
        <taxon>Solanales</taxon>
        <taxon>Solanaceae</taxon>
        <taxon>Solanoideae</taxon>
        <taxon>Solaneae</taxon>
        <taxon>Solanum</taxon>
    </lineage>
</organism>
<protein>
    <submittedName>
        <fullName evidence="1">Uncharacterized protein</fullName>
    </submittedName>
</protein>
<keyword evidence="2" id="KW-1185">Reference proteome</keyword>
<evidence type="ECO:0000313" key="1">
    <source>
        <dbReference type="EMBL" id="WMV18833.1"/>
    </source>
</evidence>
<evidence type="ECO:0000313" key="2">
    <source>
        <dbReference type="Proteomes" id="UP001234989"/>
    </source>
</evidence>
<sequence>MGINHSYEFRIAQTQRRWKDYSKIFPAISNTLNLS</sequence>